<reference evidence="4" key="1">
    <citation type="submission" date="2014-09" db="EMBL/GenBank/DDBJ databases">
        <authorList>
            <person name="Sharma Rahul"/>
            <person name="Thines Marco"/>
        </authorList>
    </citation>
    <scope>NUCLEOTIDE SEQUENCE [LARGE SCALE GENOMIC DNA]</scope>
</reference>
<dbReference type="SMART" id="SM00028">
    <property type="entry name" value="TPR"/>
    <property type="match status" value="3"/>
</dbReference>
<dbReference type="OrthoDB" id="957735at2759"/>
<feature type="compositionally biased region" description="Basic and acidic residues" evidence="2">
    <location>
        <begin position="58"/>
        <end position="73"/>
    </location>
</feature>
<dbReference type="OMA" id="VCDKCYP"/>
<dbReference type="Proteomes" id="UP000054928">
    <property type="component" value="Unassembled WGS sequence"/>
</dbReference>
<dbReference type="AlphaFoldDB" id="A0A0P1AFJ3"/>
<feature type="compositionally biased region" description="Low complexity" evidence="2">
    <location>
        <begin position="260"/>
        <end position="277"/>
    </location>
</feature>
<feature type="compositionally biased region" description="Basic and acidic residues" evidence="2">
    <location>
        <begin position="343"/>
        <end position="355"/>
    </location>
</feature>
<accession>A0A0P1AFJ3</accession>
<dbReference type="Gene3D" id="1.25.40.10">
    <property type="entry name" value="Tetratricopeptide repeat domain"/>
    <property type="match status" value="1"/>
</dbReference>
<feature type="region of interest" description="Disordered" evidence="2">
    <location>
        <begin position="316"/>
        <end position="364"/>
    </location>
</feature>
<feature type="compositionally biased region" description="Basic and acidic residues" evidence="2">
    <location>
        <begin position="487"/>
        <end position="509"/>
    </location>
</feature>
<proteinExistence type="predicted"/>
<evidence type="ECO:0000313" key="4">
    <source>
        <dbReference type="Proteomes" id="UP000054928"/>
    </source>
</evidence>
<sequence>MAKGLGPPPSRDLPGNKQRQYTGETKDIRDKSQRSRGLGDDVSIKVEESRRDGRKQHGGSEDEEPRRKERRNLEPQTTDPARNRRMRSPRAKSPQSVRLPQTRGLPEVLSSRGKILRDRSAREGNMNSRNGLYDLRDKERRHNEPREKNRRTKDILDRDLRERERRMRDPRDKERRLGVPRDRDLRARDARDRDPRDRERRGKALHERDLFDDVPREQLSRDLSRQNLQRRMPSTERGRSRKPDRSPDPTRGAGKVRGETSSTCRTASTTLSAALLSNKERRPLKDRRSRRRMDEEEQSNAFADSAFSIFSLAGSDLEDSRGKARNDAEVKKNAVLRPKSKVIKRESKEKKEHLDFSASSSSVKSLDMSLITQKYLKPKPTLTQRSKFQLTIEESNDEESTRKSSRNNISQAKEYKNDRGETPKMLPPFRKIKTGNDSFRDSSEILREQDRTGDGNKRSSQNSFTMSISEYDGFEQTRPVFHGNKSSSDRNNDDEDVTRPRAASDRENESSAAKLRAKKKAIAGIDAASLEAITKGFTATKYQLTSRDQKMISHITELEVTVLQYQKEIVDLLDMYNEAVKRSQKAQRGLQRAKVRIARYEKAHAAVSRAIRTGKLYMKQREYMAAILELSRAAGIEPSNATLWYLLAECRLLVGQPAAAEKACMTCLKLQPTGVGVAMLGRILHKRGRHDEAIECYLSALGRNDESEDEQDSE</sequence>
<organism evidence="3 4">
    <name type="scientific">Plasmopara halstedii</name>
    <name type="common">Downy mildew of sunflower</name>
    <dbReference type="NCBI Taxonomy" id="4781"/>
    <lineage>
        <taxon>Eukaryota</taxon>
        <taxon>Sar</taxon>
        <taxon>Stramenopiles</taxon>
        <taxon>Oomycota</taxon>
        <taxon>Peronosporomycetes</taxon>
        <taxon>Peronosporales</taxon>
        <taxon>Peronosporaceae</taxon>
        <taxon>Plasmopara</taxon>
    </lineage>
</organism>
<dbReference type="PROSITE" id="PS50005">
    <property type="entry name" value="TPR"/>
    <property type="match status" value="1"/>
</dbReference>
<name>A0A0P1AFJ3_PLAHL</name>
<dbReference type="InterPro" id="IPR019734">
    <property type="entry name" value="TPR_rpt"/>
</dbReference>
<feature type="compositionally biased region" description="Pro residues" evidence="2">
    <location>
        <begin position="1"/>
        <end position="11"/>
    </location>
</feature>
<feature type="compositionally biased region" description="Basic and acidic residues" evidence="2">
    <location>
        <begin position="318"/>
        <end position="332"/>
    </location>
</feature>
<feature type="region of interest" description="Disordered" evidence="2">
    <location>
        <begin position="475"/>
        <end position="512"/>
    </location>
</feature>
<evidence type="ECO:0000256" key="2">
    <source>
        <dbReference type="SAM" id="MobiDB-lite"/>
    </source>
</evidence>
<dbReference type="RefSeq" id="XP_024575958.1">
    <property type="nucleotide sequence ID" value="XM_024725153.1"/>
</dbReference>
<feature type="region of interest" description="Disordered" evidence="2">
    <location>
        <begin position="390"/>
        <end position="463"/>
    </location>
</feature>
<evidence type="ECO:0000256" key="1">
    <source>
        <dbReference type="PROSITE-ProRule" id="PRU00339"/>
    </source>
</evidence>
<dbReference type="InterPro" id="IPR011990">
    <property type="entry name" value="TPR-like_helical_dom_sf"/>
</dbReference>
<dbReference type="Pfam" id="PF13181">
    <property type="entry name" value="TPR_8"/>
    <property type="match status" value="2"/>
</dbReference>
<feature type="compositionally biased region" description="Basic and acidic residues" evidence="2">
    <location>
        <begin position="24"/>
        <end position="51"/>
    </location>
</feature>
<feature type="region of interest" description="Disordered" evidence="2">
    <location>
        <begin position="1"/>
        <end position="300"/>
    </location>
</feature>
<evidence type="ECO:0000313" key="3">
    <source>
        <dbReference type="EMBL" id="CEG39589.1"/>
    </source>
</evidence>
<feature type="compositionally biased region" description="Basic and acidic residues" evidence="2">
    <location>
        <begin position="438"/>
        <end position="457"/>
    </location>
</feature>
<feature type="compositionally biased region" description="Basic and acidic residues" evidence="2">
    <location>
        <begin position="134"/>
        <end position="224"/>
    </location>
</feature>
<dbReference type="GeneID" id="36404884"/>
<keyword evidence="4" id="KW-1185">Reference proteome</keyword>
<protein>
    <submittedName>
        <fullName evidence="3">Tetratricopeptide TPR1</fullName>
    </submittedName>
</protein>
<dbReference type="EMBL" id="CCYD01000428">
    <property type="protein sequence ID" value="CEG39589.1"/>
    <property type="molecule type" value="Genomic_DNA"/>
</dbReference>
<dbReference type="SUPFAM" id="SSF48452">
    <property type="entry name" value="TPR-like"/>
    <property type="match status" value="1"/>
</dbReference>
<feature type="compositionally biased region" description="Basic and acidic residues" evidence="2">
    <location>
        <begin position="413"/>
        <end position="422"/>
    </location>
</feature>
<feature type="repeat" description="TPR" evidence="1">
    <location>
        <begin position="607"/>
        <end position="640"/>
    </location>
</feature>
<keyword evidence="1" id="KW-0802">TPR repeat</keyword>
<feature type="compositionally biased region" description="Basic and acidic residues" evidence="2">
    <location>
        <begin position="233"/>
        <end position="248"/>
    </location>
</feature>